<evidence type="ECO:0000313" key="3">
    <source>
        <dbReference type="Proteomes" id="UP000242287"/>
    </source>
</evidence>
<dbReference type="InterPro" id="IPR013241">
    <property type="entry name" value="RNase_P_Pop3"/>
</dbReference>
<dbReference type="GO" id="GO:0000172">
    <property type="term" value="C:ribonuclease MRP complex"/>
    <property type="evidence" value="ECO:0007669"/>
    <property type="project" value="TreeGrafter"/>
</dbReference>
<dbReference type="STRING" id="703135.A0A2A9NPL0"/>
<protein>
    <submittedName>
        <fullName evidence="2">Uncharacterized protein</fullName>
    </submittedName>
</protein>
<dbReference type="GO" id="GO:0000171">
    <property type="term" value="F:ribonuclease MRP activity"/>
    <property type="evidence" value="ECO:0007669"/>
    <property type="project" value="TreeGrafter"/>
</dbReference>
<dbReference type="Proteomes" id="UP000242287">
    <property type="component" value="Unassembled WGS sequence"/>
</dbReference>
<dbReference type="AlphaFoldDB" id="A0A2A9NPL0"/>
<keyword evidence="3" id="KW-1185">Reference proteome</keyword>
<dbReference type="InterPro" id="IPR029064">
    <property type="entry name" value="Ribosomal_eL30-like_sf"/>
</dbReference>
<dbReference type="GO" id="GO:0034965">
    <property type="term" value="P:intronic box C/D snoRNA processing"/>
    <property type="evidence" value="ECO:0007669"/>
    <property type="project" value="TreeGrafter"/>
</dbReference>
<dbReference type="OrthoDB" id="20109at2759"/>
<dbReference type="Gene3D" id="3.30.1330.30">
    <property type="match status" value="1"/>
</dbReference>
<proteinExistence type="predicted"/>
<dbReference type="GO" id="GO:0006364">
    <property type="term" value="P:rRNA processing"/>
    <property type="evidence" value="ECO:0007669"/>
    <property type="project" value="InterPro"/>
</dbReference>
<organism evidence="2 3">
    <name type="scientific">Amanita thiersii Skay4041</name>
    <dbReference type="NCBI Taxonomy" id="703135"/>
    <lineage>
        <taxon>Eukaryota</taxon>
        <taxon>Fungi</taxon>
        <taxon>Dikarya</taxon>
        <taxon>Basidiomycota</taxon>
        <taxon>Agaricomycotina</taxon>
        <taxon>Agaricomycetes</taxon>
        <taxon>Agaricomycetidae</taxon>
        <taxon>Agaricales</taxon>
        <taxon>Pluteineae</taxon>
        <taxon>Amanitaceae</taxon>
        <taxon>Amanita</taxon>
    </lineage>
</organism>
<dbReference type="PANTHER" id="PTHR28272">
    <property type="entry name" value="RIBONUCLEASES P/MRP PROTEIN SUBUNIT POP3"/>
    <property type="match status" value="1"/>
</dbReference>
<sequence>MSERDAKVVTNLSNRATPTFKDRKVAYRGALDTPFRIQWPKVPLSVQNSVLTEIISALRGVADYHNMVRQLNRKRKKAQRSLSPNQKQKIDMEAETTKLPGTQMAIHDDNESDGDDYDSDVPDIPAHTVVTHLVAGLNQVTKRLESQVRSVRSSSLITTSTSQPHVDKKPDLCFIVACRADVDPPFMIDHLPHLVAAYNSLGSNSIRLVTLPKGSEATLAEVFGVRRVTVIGLDVDFPHLKMLNAIAEAIPVLTAPWLSRVSMGRGLIPTHVKQVHTTVPRDMKAAREQKLKEKALKKGS</sequence>
<dbReference type="GO" id="GO:0005829">
    <property type="term" value="C:cytosol"/>
    <property type="evidence" value="ECO:0007669"/>
    <property type="project" value="TreeGrafter"/>
</dbReference>
<dbReference type="GO" id="GO:0008033">
    <property type="term" value="P:tRNA processing"/>
    <property type="evidence" value="ECO:0007669"/>
    <property type="project" value="InterPro"/>
</dbReference>
<reference evidence="2 3" key="1">
    <citation type="submission" date="2014-02" db="EMBL/GenBank/DDBJ databases">
        <title>Transposable element dynamics among asymbiotic and ectomycorrhizal Amanita fungi.</title>
        <authorList>
            <consortium name="DOE Joint Genome Institute"/>
            <person name="Hess J."/>
            <person name="Skrede I."/>
            <person name="Wolfe B."/>
            <person name="LaButti K."/>
            <person name="Ohm R.A."/>
            <person name="Grigoriev I.V."/>
            <person name="Pringle A."/>
        </authorList>
    </citation>
    <scope>NUCLEOTIDE SEQUENCE [LARGE SCALE GENOMIC DNA]</scope>
    <source>
        <strain evidence="2 3">SKay4041</strain>
    </source>
</reference>
<evidence type="ECO:0000313" key="2">
    <source>
        <dbReference type="EMBL" id="PFH49686.1"/>
    </source>
</evidence>
<name>A0A2A9NPL0_9AGAR</name>
<evidence type="ECO:0000256" key="1">
    <source>
        <dbReference type="SAM" id="MobiDB-lite"/>
    </source>
</evidence>
<dbReference type="EMBL" id="KZ302022">
    <property type="protein sequence ID" value="PFH49686.1"/>
    <property type="molecule type" value="Genomic_DNA"/>
</dbReference>
<dbReference type="GO" id="GO:0005655">
    <property type="term" value="C:nucleolar ribonuclease P complex"/>
    <property type="evidence" value="ECO:0007669"/>
    <property type="project" value="TreeGrafter"/>
</dbReference>
<dbReference type="PANTHER" id="PTHR28272:SF1">
    <property type="entry name" value="RIBONUCLEASES P_MRP PROTEIN SUBUNIT POP3"/>
    <property type="match status" value="1"/>
</dbReference>
<feature type="region of interest" description="Disordered" evidence="1">
    <location>
        <begin position="74"/>
        <end position="117"/>
    </location>
</feature>
<gene>
    <name evidence="2" type="ORF">AMATHDRAFT_147193</name>
</gene>
<dbReference type="GO" id="GO:0004526">
    <property type="term" value="F:ribonuclease P activity"/>
    <property type="evidence" value="ECO:0007669"/>
    <property type="project" value="TreeGrafter"/>
</dbReference>
<dbReference type="Pfam" id="PF08228">
    <property type="entry name" value="RNase_P_pop3"/>
    <property type="match status" value="1"/>
</dbReference>
<accession>A0A2A9NPL0</accession>